<evidence type="ECO:0000256" key="2">
    <source>
        <dbReference type="SAM" id="MobiDB-lite"/>
    </source>
</evidence>
<gene>
    <name evidence="3" type="ORF">Mgra_00002378</name>
</gene>
<accession>A0A8S9ZXX8</accession>
<comment type="caution">
    <text evidence="3">The sequence shown here is derived from an EMBL/GenBank/DDBJ whole genome shotgun (WGS) entry which is preliminary data.</text>
</comment>
<sequence>MQKGEKELNDGLMEDVEDKCEQYSGSTDDEGLTTFVMQVSNVEKHWQQSLPTAKICLAQLNVNRLQKERLERRLDRAKRRAQNSQLIRELRDELEDRPEEIREECSTLANGLESYKAQARKRYEESNFVRLGMSREERKAAKRRKHNTSMVDELGKLLEFGRYKVPTEDEIEGKRAKTPHKSNKFKAAVSSEKIPRKIKRHVVKGRKKLRMKKRTKR</sequence>
<evidence type="ECO:0000256" key="1">
    <source>
        <dbReference type="SAM" id="Coils"/>
    </source>
</evidence>
<keyword evidence="1" id="KW-0175">Coiled coil</keyword>
<evidence type="ECO:0000313" key="4">
    <source>
        <dbReference type="Proteomes" id="UP000605970"/>
    </source>
</evidence>
<dbReference type="AlphaFoldDB" id="A0A8S9ZXX8"/>
<feature type="coiled-coil region" evidence="1">
    <location>
        <begin position="60"/>
        <end position="87"/>
    </location>
</feature>
<organism evidence="3 4">
    <name type="scientific">Meloidogyne graminicola</name>
    <dbReference type="NCBI Taxonomy" id="189291"/>
    <lineage>
        <taxon>Eukaryota</taxon>
        <taxon>Metazoa</taxon>
        <taxon>Ecdysozoa</taxon>
        <taxon>Nematoda</taxon>
        <taxon>Chromadorea</taxon>
        <taxon>Rhabditida</taxon>
        <taxon>Tylenchina</taxon>
        <taxon>Tylenchomorpha</taxon>
        <taxon>Tylenchoidea</taxon>
        <taxon>Meloidogynidae</taxon>
        <taxon>Meloidogyninae</taxon>
        <taxon>Meloidogyne</taxon>
    </lineage>
</organism>
<name>A0A8S9ZXX8_9BILA</name>
<protein>
    <submittedName>
        <fullName evidence="3">Uncharacterized protein</fullName>
    </submittedName>
</protein>
<dbReference type="EMBL" id="JABEBT010000014">
    <property type="protein sequence ID" value="KAF7638152.1"/>
    <property type="molecule type" value="Genomic_DNA"/>
</dbReference>
<proteinExistence type="predicted"/>
<dbReference type="Proteomes" id="UP000605970">
    <property type="component" value="Unassembled WGS sequence"/>
</dbReference>
<evidence type="ECO:0000313" key="3">
    <source>
        <dbReference type="EMBL" id="KAF7638152.1"/>
    </source>
</evidence>
<feature type="region of interest" description="Disordered" evidence="2">
    <location>
        <begin position="170"/>
        <end position="194"/>
    </location>
</feature>
<reference evidence="3" key="1">
    <citation type="journal article" date="2020" name="Ecol. Evol.">
        <title>Genome structure and content of the rice root-knot nematode (Meloidogyne graminicola).</title>
        <authorList>
            <person name="Phan N.T."/>
            <person name="Danchin E.G.J."/>
            <person name="Klopp C."/>
            <person name="Perfus-Barbeoch L."/>
            <person name="Kozlowski D.K."/>
            <person name="Koutsovoulos G.D."/>
            <person name="Lopez-Roques C."/>
            <person name="Bouchez O."/>
            <person name="Zahm M."/>
            <person name="Besnard G."/>
            <person name="Bellafiore S."/>
        </authorList>
    </citation>
    <scope>NUCLEOTIDE SEQUENCE</scope>
    <source>
        <strain evidence="3">VN-18</strain>
    </source>
</reference>
<keyword evidence="4" id="KW-1185">Reference proteome</keyword>